<dbReference type="AlphaFoldDB" id="A0A450Y8N8"/>
<proteinExistence type="predicted"/>
<gene>
    <name evidence="1" type="ORF">BECKTC1821D_GA0114238_100297</name>
</gene>
<sequence>MYRKNKNFEKTGARARNTPFEFWREALTCSEKLGANAKTRPLSILVQSADMFPIPIGETSSWHSTRGFIPVAADSRISRMMIPRALFGSGYAGLEERTSKR</sequence>
<evidence type="ECO:0000313" key="1">
    <source>
        <dbReference type="EMBL" id="VFK37896.1"/>
    </source>
</evidence>
<accession>A0A450Y8N8</accession>
<reference evidence="1" key="1">
    <citation type="submission" date="2019-02" db="EMBL/GenBank/DDBJ databases">
        <authorList>
            <person name="Gruber-Vodicka R. H."/>
            <person name="Seah K. B. B."/>
        </authorList>
    </citation>
    <scope>NUCLEOTIDE SEQUENCE</scope>
    <source>
        <strain evidence="1">BECK_BZ123</strain>
    </source>
</reference>
<protein>
    <submittedName>
        <fullName evidence="1">Uncharacterized protein</fullName>
    </submittedName>
</protein>
<organism evidence="1">
    <name type="scientific">Candidatus Kentrum sp. TC</name>
    <dbReference type="NCBI Taxonomy" id="2126339"/>
    <lineage>
        <taxon>Bacteria</taxon>
        <taxon>Pseudomonadati</taxon>
        <taxon>Pseudomonadota</taxon>
        <taxon>Gammaproteobacteria</taxon>
        <taxon>Candidatus Kentrum</taxon>
    </lineage>
</organism>
<dbReference type="EMBL" id="CAADFS010000002">
    <property type="protein sequence ID" value="VFK37896.1"/>
    <property type="molecule type" value="Genomic_DNA"/>
</dbReference>
<name>A0A450Y8N8_9GAMM</name>